<accession>A0A718E543</accession>
<name>A0A718E543_SALTI</name>
<organism evidence="1">
    <name type="scientific">Salmonella enterica subsp. enterica serovar Typhi str. CT18</name>
    <dbReference type="NCBI Taxonomy" id="220341"/>
    <lineage>
        <taxon>Bacteria</taxon>
        <taxon>Pseudomonadati</taxon>
        <taxon>Pseudomonadota</taxon>
        <taxon>Gammaproteobacteria</taxon>
        <taxon>Enterobacterales</taxon>
        <taxon>Enterobacteriaceae</taxon>
        <taxon>Salmonella</taxon>
    </lineage>
</organism>
<dbReference type="EMBL" id="DAAPHQ010000015">
    <property type="protein sequence ID" value="HAD6269783.1"/>
    <property type="molecule type" value="Genomic_DNA"/>
</dbReference>
<comment type="caution">
    <text evidence="1">The sequence shown here is derived from an EMBL/GenBank/DDBJ whole genome shotgun (WGS) entry which is preliminary data.</text>
</comment>
<reference evidence="1" key="2">
    <citation type="submission" date="2019-01" db="EMBL/GenBank/DDBJ databases">
        <authorList>
            <consortium name="NCBI Pathogen Detection Project"/>
        </authorList>
    </citation>
    <scope>NUCLEOTIDE SEQUENCE</scope>
    <source>
        <strain evidence="1">CT18</strain>
    </source>
</reference>
<dbReference type="AlphaFoldDB" id="A0A718E543"/>
<gene>
    <name evidence="1" type="ORF">G1V44_14870</name>
</gene>
<protein>
    <submittedName>
        <fullName evidence="1">Uncharacterized protein</fullName>
    </submittedName>
</protein>
<proteinExistence type="predicted"/>
<sequence>MSESFHMPYSALYQRIKVTGSHWIVNDCLQTVCAPASQKSTTIIGLKLGKCYHRVYFMYKTGE</sequence>
<reference evidence="1" key="1">
    <citation type="journal article" date="2018" name="Genome Biol.">
        <title>SKESA: strategic k-mer extension for scrupulous assemblies.</title>
        <authorList>
            <person name="Souvorov A."/>
            <person name="Agarwala R."/>
            <person name="Lipman D.J."/>
        </authorList>
    </citation>
    <scope>NUCLEOTIDE SEQUENCE</scope>
    <source>
        <strain evidence="1">CT18</strain>
    </source>
</reference>
<evidence type="ECO:0000313" key="1">
    <source>
        <dbReference type="EMBL" id="HAD6269783.1"/>
    </source>
</evidence>